<evidence type="ECO:0000313" key="19">
    <source>
        <dbReference type="EMBL" id="TCO11823.1"/>
    </source>
</evidence>
<keyword evidence="5" id="KW-0645">Protease</keyword>
<dbReference type="NCBIfam" id="TIGR02074">
    <property type="entry name" value="PBP_1a_fam"/>
    <property type="match status" value="1"/>
</dbReference>
<evidence type="ECO:0000256" key="14">
    <source>
        <dbReference type="ARBA" id="ARBA00049902"/>
    </source>
</evidence>
<dbReference type="GO" id="GO:0008658">
    <property type="term" value="F:penicillin binding"/>
    <property type="evidence" value="ECO:0007669"/>
    <property type="project" value="InterPro"/>
</dbReference>
<feature type="compositionally biased region" description="Pro residues" evidence="15">
    <location>
        <begin position="726"/>
        <end position="738"/>
    </location>
</feature>
<keyword evidence="16" id="KW-0812">Transmembrane</keyword>
<keyword evidence="12" id="KW-0961">Cell wall biogenesis/degradation</keyword>
<dbReference type="Pfam" id="PF00912">
    <property type="entry name" value="Transgly"/>
    <property type="match status" value="1"/>
</dbReference>
<dbReference type="SUPFAM" id="SSF56601">
    <property type="entry name" value="beta-lactamase/transpeptidase-like"/>
    <property type="match status" value="1"/>
</dbReference>
<evidence type="ECO:0000256" key="15">
    <source>
        <dbReference type="SAM" id="MobiDB-lite"/>
    </source>
</evidence>
<keyword evidence="11" id="KW-0511">Multifunctional enzyme</keyword>
<feature type="compositionally biased region" description="Basic residues" evidence="15">
    <location>
        <begin position="120"/>
        <end position="135"/>
    </location>
</feature>
<keyword evidence="6" id="KW-0328">Glycosyltransferase</keyword>
<evidence type="ECO:0000256" key="13">
    <source>
        <dbReference type="ARBA" id="ARBA00034000"/>
    </source>
</evidence>
<evidence type="ECO:0000256" key="6">
    <source>
        <dbReference type="ARBA" id="ARBA00022676"/>
    </source>
</evidence>
<dbReference type="PANTHER" id="PTHR32282">
    <property type="entry name" value="BINDING PROTEIN TRANSPEPTIDASE, PUTATIVE-RELATED"/>
    <property type="match status" value="1"/>
</dbReference>
<evidence type="ECO:0000256" key="10">
    <source>
        <dbReference type="ARBA" id="ARBA00022984"/>
    </source>
</evidence>
<dbReference type="Pfam" id="PF00905">
    <property type="entry name" value="Transpeptidase"/>
    <property type="match status" value="1"/>
</dbReference>
<keyword evidence="7" id="KW-0808">Transferase</keyword>
<dbReference type="SUPFAM" id="SSF53955">
    <property type="entry name" value="Lysozyme-like"/>
    <property type="match status" value="1"/>
</dbReference>
<evidence type="ECO:0000259" key="18">
    <source>
        <dbReference type="Pfam" id="PF00912"/>
    </source>
</evidence>
<feature type="compositionally biased region" description="Basic and acidic residues" evidence="15">
    <location>
        <begin position="48"/>
        <end position="57"/>
    </location>
</feature>
<evidence type="ECO:0000256" key="1">
    <source>
        <dbReference type="ARBA" id="ARBA00004752"/>
    </source>
</evidence>
<dbReference type="GO" id="GO:0006508">
    <property type="term" value="P:proteolysis"/>
    <property type="evidence" value="ECO:0007669"/>
    <property type="project" value="UniProtKB-KW"/>
</dbReference>
<evidence type="ECO:0000256" key="4">
    <source>
        <dbReference type="ARBA" id="ARBA00022645"/>
    </source>
</evidence>
<keyword evidence="10" id="KW-0573">Peptidoglycan synthesis</keyword>
<keyword evidence="16" id="KW-0472">Membrane</keyword>
<dbReference type="GO" id="GO:0030288">
    <property type="term" value="C:outer membrane-bounded periplasmic space"/>
    <property type="evidence" value="ECO:0007669"/>
    <property type="project" value="TreeGrafter"/>
</dbReference>
<dbReference type="Gene3D" id="3.40.710.10">
    <property type="entry name" value="DD-peptidase/beta-lactamase superfamily"/>
    <property type="match status" value="1"/>
</dbReference>
<feature type="compositionally biased region" description="Low complexity" evidence="15">
    <location>
        <begin position="33"/>
        <end position="46"/>
    </location>
</feature>
<dbReference type="InterPro" id="IPR050396">
    <property type="entry name" value="Glycosyltr_51/Transpeptidase"/>
</dbReference>
<evidence type="ECO:0000256" key="7">
    <source>
        <dbReference type="ARBA" id="ARBA00022679"/>
    </source>
</evidence>
<dbReference type="GO" id="GO:0009252">
    <property type="term" value="P:peptidoglycan biosynthetic process"/>
    <property type="evidence" value="ECO:0007669"/>
    <property type="project" value="UniProtKB-UniPathway"/>
</dbReference>
<dbReference type="GO" id="GO:0009002">
    <property type="term" value="F:serine-type D-Ala-D-Ala carboxypeptidase activity"/>
    <property type="evidence" value="ECO:0007669"/>
    <property type="project" value="UniProtKB-EC"/>
</dbReference>
<accession>A0A4R2GRM2</accession>
<feature type="transmembrane region" description="Helical" evidence="16">
    <location>
        <begin position="144"/>
        <end position="167"/>
    </location>
</feature>
<dbReference type="GO" id="GO:0071555">
    <property type="term" value="P:cell wall organization"/>
    <property type="evidence" value="ECO:0007669"/>
    <property type="project" value="UniProtKB-KW"/>
</dbReference>
<evidence type="ECO:0000256" key="16">
    <source>
        <dbReference type="SAM" id="Phobius"/>
    </source>
</evidence>
<evidence type="ECO:0000256" key="12">
    <source>
        <dbReference type="ARBA" id="ARBA00023316"/>
    </source>
</evidence>
<dbReference type="InterPro" id="IPR012338">
    <property type="entry name" value="Beta-lactam/transpept-like"/>
</dbReference>
<dbReference type="InterPro" id="IPR001460">
    <property type="entry name" value="PCN-bd_Tpept"/>
</dbReference>
<reference evidence="19 20" key="1">
    <citation type="submission" date="2019-03" db="EMBL/GenBank/DDBJ databases">
        <title>Genomic Encyclopedia of Type Strains, Phase IV (KMG-IV): sequencing the most valuable type-strain genomes for metagenomic binning, comparative biology and taxonomic classification.</title>
        <authorList>
            <person name="Goeker M."/>
        </authorList>
    </citation>
    <scope>NUCLEOTIDE SEQUENCE [LARGE SCALE GENOMIC DNA]</scope>
    <source>
        <strain evidence="19 20">DSM 22958</strain>
    </source>
</reference>
<feature type="compositionally biased region" description="Low complexity" evidence="15">
    <location>
        <begin position="739"/>
        <end position="749"/>
    </location>
</feature>
<comment type="catalytic activity">
    <reaction evidence="14">
        <text>[GlcNAc-(1-&gt;4)-Mur2Ac(oyl-L-Ala-gamma-D-Glu-L-Lys-D-Ala-D-Ala)](n)-di-trans,octa-cis-undecaprenyl diphosphate + beta-D-GlcNAc-(1-&gt;4)-Mur2Ac(oyl-L-Ala-gamma-D-Glu-L-Lys-D-Ala-D-Ala)-di-trans,octa-cis-undecaprenyl diphosphate = [GlcNAc-(1-&gt;4)-Mur2Ac(oyl-L-Ala-gamma-D-Glu-L-Lys-D-Ala-D-Ala)](n+1)-di-trans,octa-cis-undecaprenyl diphosphate + di-trans,octa-cis-undecaprenyl diphosphate + H(+)</text>
        <dbReference type="Rhea" id="RHEA:23708"/>
        <dbReference type="Rhea" id="RHEA-COMP:9602"/>
        <dbReference type="Rhea" id="RHEA-COMP:9603"/>
        <dbReference type="ChEBI" id="CHEBI:15378"/>
        <dbReference type="ChEBI" id="CHEBI:58405"/>
        <dbReference type="ChEBI" id="CHEBI:60033"/>
        <dbReference type="ChEBI" id="CHEBI:78435"/>
        <dbReference type="EC" id="2.4.99.28"/>
    </reaction>
</comment>
<protein>
    <submittedName>
        <fullName evidence="19">Penicillin-binding protein 1A</fullName>
    </submittedName>
</protein>
<evidence type="ECO:0000313" key="20">
    <source>
        <dbReference type="Proteomes" id="UP000294881"/>
    </source>
</evidence>
<feature type="region of interest" description="Disordered" evidence="15">
    <location>
        <begin position="726"/>
        <end position="774"/>
    </location>
</feature>
<keyword evidence="16" id="KW-1133">Transmembrane helix</keyword>
<dbReference type="PANTHER" id="PTHR32282:SF33">
    <property type="entry name" value="PEPTIDOGLYCAN GLYCOSYLTRANSFERASE"/>
    <property type="match status" value="1"/>
</dbReference>
<evidence type="ECO:0000256" key="11">
    <source>
        <dbReference type="ARBA" id="ARBA00023268"/>
    </source>
</evidence>
<dbReference type="InterPro" id="IPR023346">
    <property type="entry name" value="Lysozyme-like_dom_sf"/>
</dbReference>
<keyword evidence="9" id="KW-0133">Cell shape</keyword>
<feature type="region of interest" description="Disordered" evidence="15">
    <location>
        <begin position="1"/>
        <end position="135"/>
    </location>
</feature>
<evidence type="ECO:0000256" key="9">
    <source>
        <dbReference type="ARBA" id="ARBA00022960"/>
    </source>
</evidence>
<dbReference type="GO" id="GO:0008955">
    <property type="term" value="F:peptidoglycan glycosyltransferase activity"/>
    <property type="evidence" value="ECO:0007669"/>
    <property type="project" value="UniProtKB-EC"/>
</dbReference>
<dbReference type="AlphaFoldDB" id="A0A4R2GRM2"/>
<comment type="catalytic activity">
    <reaction evidence="13">
        <text>Preferential cleavage: (Ac)2-L-Lys-D-Ala-|-D-Ala. Also transpeptidation of peptidyl-alanyl moieties that are N-acyl substituents of D-alanine.</text>
        <dbReference type="EC" id="3.4.16.4"/>
    </reaction>
</comment>
<dbReference type="FunFam" id="1.10.3810.10:FF:000001">
    <property type="entry name" value="Penicillin-binding protein 1A"/>
    <property type="match status" value="1"/>
</dbReference>
<comment type="caution">
    <text evidence="19">The sequence shown here is derived from an EMBL/GenBank/DDBJ whole genome shotgun (WGS) entry which is preliminary data.</text>
</comment>
<comment type="pathway">
    <text evidence="1">Cell wall biogenesis; peptidoglycan biosynthesis.</text>
</comment>
<evidence type="ECO:0000259" key="17">
    <source>
        <dbReference type="Pfam" id="PF00905"/>
    </source>
</evidence>
<gene>
    <name evidence="19" type="ORF">EV666_11198</name>
</gene>
<dbReference type="Proteomes" id="UP000294881">
    <property type="component" value="Unassembled WGS sequence"/>
</dbReference>
<dbReference type="Gene3D" id="1.10.3810.10">
    <property type="entry name" value="Biosynthetic peptidoglycan transglycosylase-like"/>
    <property type="match status" value="1"/>
</dbReference>
<proteinExistence type="inferred from homology"/>
<evidence type="ECO:0000256" key="5">
    <source>
        <dbReference type="ARBA" id="ARBA00022670"/>
    </source>
</evidence>
<comment type="similarity">
    <text evidence="2">In the C-terminal section; belongs to the transpeptidase family.</text>
</comment>
<evidence type="ECO:0000256" key="2">
    <source>
        <dbReference type="ARBA" id="ARBA00007090"/>
    </source>
</evidence>
<evidence type="ECO:0000256" key="8">
    <source>
        <dbReference type="ARBA" id="ARBA00022801"/>
    </source>
</evidence>
<feature type="compositionally biased region" description="Polar residues" evidence="15">
    <location>
        <begin position="1"/>
        <end position="10"/>
    </location>
</feature>
<evidence type="ECO:0000256" key="3">
    <source>
        <dbReference type="ARBA" id="ARBA00007739"/>
    </source>
</evidence>
<dbReference type="GO" id="GO:0008360">
    <property type="term" value="P:regulation of cell shape"/>
    <property type="evidence" value="ECO:0007669"/>
    <property type="project" value="UniProtKB-KW"/>
</dbReference>
<dbReference type="InterPro" id="IPR001264">
    <property type="entry name" value="Glyco_trans_51"/>
</dbReference>
<name>A0A4R2GRM2_9HYPH</name>
<dbReference type="EMBL" id="SLWL01000011">
    <property type="protein sequence ID" value="TCO11823.1"/>
    <property type="molecule type" value="Genomic_DNA"/>
</dbReference>
<organism evidence="19 20">
    <name type="scientific">Camelimonas lactis</name>
    <dbReference type="NCBI Taxonomy" id="659006"/>
    <lineage>
        <taxon>Bacteria</taxon>
        <taxon>Pseudomonadati</taxon>
        <taxon>Pseudomonadota</taxon>
        <taxon>Alphaproteobacteria</taxon>
        <taxon>Hyphomicrobiales</taxon>
        <taxon>Chelatococcaceae</taxon>
        <taxon>Camelimonas</taxon>
    </lineage>
</organism>
<keyword evidence="8" id="KW-0378">Hydrolase</keyword>
<dbReference type="InterPro" id="IPR036950">
    <property type="entry name" value="PBP_transglycosylase"/>
</dbReference>
<keyword evidence="20" id="KW-1185">Reference proteome</keyword>
<sequence>MAFSDGPNNRQEPRFGPPANQDDGSRDAHETTTHPAGATDTPATAGEIHIDAADSWRRTGAGAVGGTPASRSQRRREPSFDDGASPAPRQSASGFAPAATERMTGDAGAGKRVARGGQKSGRKSRAPRGKAPRARRSRSFIGHLFRLGFSLAIIAMLGLAGVIGYHFSLLPPMDQLTVPKRAPNVAILAADGSLIANKGDMGGREVRLKELPPYLPKAFVAIEDRRFYEHYGVDPAGVARALLRNVSAGGVSQGGSTLTQQLAKNLFLTQERTMSRKIQELILSVWLERKFSKDQILELYLNRVYFGAGAYGVEAAAHRYFGKDARDVTIAEAAMLAGLVQAPARLAPTRNPEGAQARAQLVLTAMANEKFITEQQAKGAIMTPATAVKPGGTRSANYAADFVMDVLDDFVGKIEQDVQVRTTIDMPLQMSAEAALNDELSKQGAKLGAHQGAVVTLASDGALKALVGGRSYAASQFNRATNARRQPGSAFKPFVYLTAIEHGVTPDAVREDGPVSAGGWSPSNYSRRFSGPMTLLTAMAHSINTIPVKLTLELGPKAVVRTAQRLGITSPLQPNASIALGTSEVTPIELTAAFAAFSNGGIGVIPYVIESVQTTDGKSLYKRMPNSLGPVITPKNEGMINAMLRQVATSGTGSKAKLPGWEIGAKTGTTQDFRDAWFMGFTNQLVTSVWIGNDDNSSMKKVTGGSLPLDVWNRVMQVASRNLKPGPLPGIPWTPAPAPAAGWASAQQQGEGGQAPQPQPQRREPNFFERLFGG</sequence>
<comment type="similarity">
    <text evidence="3">In the N-terminal section; belongs to the glycosyltransferase 51 family.</text>
</comment>
<feature type="compositionally biased region" description="Basic and acidic residues" evidence="15">
    <location>
        <begin position="23"/>
        <end position="32"/>
    </location>
</feature>
<feature type="domain" description="Penicillin-binding protein transpeptidase" evidence="17">
    <location>
        <begin position="452"/>
        <end position="688"/>
    </location>
</feature>
<feature type="domain" description="Glycosyl transferase family 51" evidence="18">
    <location>
        <begin position="204"/>
        <end position="366"/>
    </location>
</feature>
<dbReference type="UniPathway" id="UPA00219"/>
<keyword evidence="4" id="KW-0121">Carboxypeptidase</keyword>